<name>A0AAU9NGY2_9ASTR</name>
<evidence type="ECO:0000256" key="1">
    <source>
        <dbReference type="SAM" id="MobiDB-lite"/>
    </source>
</evidence>
<dbReference type="EMBL" id="CAKMRJ010004445">
    <property type="protein sequence ID" value="CAH1437073.1"/>
    <property type="molecule type" value="Genomic_DNA"/>
</dbReference>
<organism evidence="2 3">
    <name type="scientific">Lactuca virosa</name>
    <dbReference type="NCBI Taxonomy" id="75947"/>
    <lineage>
        <taxon>Eukaryota</taxon>
        <taxon>Viridiplantae</taxon>
        <taxon>Streptophyta</taxon>
        <taxon>Embryophyta</taxon>
        <taxon>Tracheophyta</taxon>
        <taxon>Spermatophyta</taxon>
        <taxon>Magnoliopsida</taxon>
        <taxon>eudicotyledons</taxon>
        <taxon>Gunneridae</taxon>
        <taxon>Pentapetalae</taxon>
        <taxon>asterids</taxon>
        <taxon>campanulids</taxon>
        <taxon>Asterales</taxon>
        <taxon>Asteraceae</taxon>
        <taxon>Cichorioideae</taxon>
        <taxon>Cichorieae</taxon>
        <taxon>Lactucinae</taxon>
        <taxon>Lactuca</taxon>
    </lineage>
</organism>
<feature type="compositionally biased region" description="Low complexity" evidence="1">
    <location>
        <begin position="41"/>
        <end position="52"/>
    </location>
</feature>
<gene>
    <name evidence="2" type="ORF">LVIROSA_LOCUS23417</name>
</gene>
<sequence>MFICFLSMYRRLHNSFFHNSTPPSFIVHLVPLSRCRRRPGGRSQPSSSSRSRSLFRHHPLPATFFRRCQSSHLHKFEWVKDVFDDAA</sequence>
<evidence type="ECO:0000313" key="2">
    <source>
        <dbReference type="EMBL" id="CAH1437073.1"/>
    </source>
</evidence>
<proteinExistence type="predicted"/>
<reference evidence="2 3" key="1">
    <citation type="submission" date="2022-01" db="EMBL/GenBank/DDBJ databases">
        <authorList>
            <person name="Xiong W."/>
            <person name="Schranz E."/>
        </authorList>
    </citation>
    <scope>NUCLEOTIDE SEQUENCE [LARGE SCALE GENOMIC DNA]</scope>
</reference>
<comment type="caution">
    <text evidence="2">The sequence shown here is derived from an EMBL/GenBank/DDBJ whole genome shotgun (WGS) entry which is preliminary data.</text>
</comment>
<dbReference type="AlphaFoldDB" id="A0AAU9NGY2"/>
<evidence type="ECO:0000313" key="3">
    <source>
        <dbReference type="Proteomes" id="UP001157418"/>
    </source>
</evidence>
<keyword evidence="3" id="KW-1185">Reference proteome</keyword>
<dbReference type="Proteomes" id="UP001157418">
    <property type="component" value="Unassembled WGS sequence"/>
</dbReference>
<protein>
    <submittedName>
        <fullName evidence="2">Uncharacterized protein</fullName>
    </submittedName>
</protein>
<feature type="region of interest" description="Disordered" evidence="1">
    <location>
        <begin position="36"/>
        <end position="55"/>
    </location>
</feature>
<accession>A0AAU9NGY2</accession>